<reference evidence="9 10" key="1">
    <citation type="submission" date="2018-03" db="EMBL/GenBank/DDBJ databases">
        <title>Genomic Encyclopedia of Archaeal and Bacterial Type Strains, Phase II (KMG-II): from individual species to whole genera.</title>
        <authorList>
            <person name="Goeker M."/>
        </authorList>
    </citation>
    <scope>NUCLEOTIDE SEQUENCE [LARGE SCALE GENOMIC DNA]</scope>
    <source>
        <strain evidence="9 10">DSM 45312</strain>
    </source>
</reference>
<keyword evidence="5 7" id="KW-1133">Transmembrane helix</keyword>
<dbReference type="GO" id="GO:0022857">
    <property type="term" value="F:transmembrane transporter activity"/>
    <property type="evidence" value="ECO:0007669"/>
    <property type="project" value="InterPro"/>
</dbReference>
<comment type="subcellular location">
    <subcellularLocation>
        <location evidence="1">Cell membrane</location>
        <topology evidence="1">Multi-pass membrane protein</topology>
    </subcellularLocation>
</comment>
<evidence type="ECO:0000256" key="6">
    <source>
        <dbReference type="ARBA" id="ARBA00023136"/>
    </source>
</evidence>
<dbReference type="OrthoDB" id="145388at2"/>
<evidence type="ECO:0000256" key="3">
    <source>
        <dbReference type="ARBA" id="ARBA00022475"/>
    </source>
</evidence>
<evidence type="ECO:0000313" key="9">
    <source>
        <dbReference type="EMBL" id="PSK82603.1"/>
    </source>
</evidence>
<dbReference type="InterPro" id="IPR036259">
    <property type="entry name" value="MFS_trans_sf"/>
</dbReference>
<evidence type="ECO:0000259" key="8">
    <source>
        <dbReference type="PROSITE" id="PS50850"/>
    </source>
</evidence>
<name>A0A2P8CCA2_9ACTN</name>
<dbReference type="PANTHER" id="PTHR23513">
    <property type="entry name" value="INTEGRAL MEMBRANE EFFLUX PROTEIN-RELATED"/>
    <property type="match status" value="1"/>
</dbReference>
<evidence type="ECO:0000256" key="7">
    <source>
        <dbReference type="SAM" id="Phobius"/>
    </source>
</evidence>
<feature type="domain" description="Major facilitator superfamily (MFS) profile" evidence="8">
    <location>
        <begin position="234"/>
        <end position="437"/>
    </location>
</feature>
<protein>
    <submittedName>
        <fullName evidence="9">Na+/melibiose symporter-like transporter</fullName>
    </submittedName>
</protein>
<keyword evidence="6 7" id="KW-0472">Membrane</keyword>
<evidence type="ECO:0000256" key="5">
    <source>
        <dbReference type="ARBA" id="ARBA00022989"/>
    </source>
</evidence>
<feature type="transmembrane region" description="Helical" evidence="7">
    <location>
        <begin position="267"/>
        <end position="289"/>
    </location>
</feature>
<accession>A0A2P8CCA2</accession>
<dbReference type="InterPro" id="IPR020846">
    <property type="entry name" value="MFS_dom"/>
</dbReference>
<keyword evidence="4 7" id="KW-0812">Transmembrane</keyword>
<feature type="transmembrane region" description="Helical" evidence="7">
    <location>
        <begin position="301"/>
        <end position="320"/>
    </location>
</feature>
<gene>
    <name evidence="9" type="ORF">CLV63_14216</name>
</gene>
<dbReference type="Gene3D" id="1.20.1250.20">
    <property type="entry name" value="MFS general substrate transporter like domains"/>
    <property type="match status" value="1"/>
</dbReference>
<feature type="transmembrane region" description="Helical" evidence="7">
    <location>
        <begin position="21"/>
        <end position="45"/>
    </location>
</feature>
<dbReference type="Pfam" id="PF05977">
    <property type="entry name" value="MFS_3"/>
    <property type="match status" value="1"/>
</dbReference>
<evidence type="ECO:0000256" key="4">
    <source>
        <dbReference type="ARBA" id="ARBA00022692"/>
    </source>
</evidence>
<feature type="transmembrane region" description="Helical" evidence="7">
    <location>
        <begin position="387"/>
        <end position="405"/>
    </location>
</feature>
<dbReference type="CDD" id="cd06173">
    <property type="entry name" value="MFS_MefA_like"/>
    <property type="match status" value="1"/>
</dbReference>
<feature type="transmembrane region" description="Helical" evidence="7">
    <location>
        <begin position="167"/>
        <end position="192"/>
    </location>
</feature>
<dbReference type="AlphaFoldDB" id="A0A2P8CCA2"/>
<feature type="transmembrane region" description="Helical" evidence="7">
    <location>
        <begin position="239"/>
        <end position="261"/>
    </location>
</feature>
<dbReference type="InterPro" id="IPR010290">
    <property type="entry name" value="TM_effector"/>
</dbReference>
<organism evidence="9 10">
    <name type="scientific">Murinocardiopsis flavida</name>
    <dbReference type="NCBI Taxonomy" id="645275"/>
    <lineage>
        <taxon>Bacteria</taxon>
        <taxon>Bacillati</taxon>
        <taxon>Actinomycetota</taxon>
        <taxon>Actinomycetes</taxon>
        <taxon>Streptosporangiales</taxon>
        <taxon>Nocardiopsidaceae</taxon>
        <taxon>Murinocardiopsis</taxon>
    </lineage>
</organism>
<dbReference type="RefSeq" id="WP_106587023.1">
    <property type="nucleotide sequence ID" value="NZ_PYGA01000042.1"/>
</dbReference>
<comment type="caution">
    <text evidence="9">The sequence shown here is derived from an EMBL/GenBank/DDBJ whole genome shotgun (WGS) entry which is preliminary data.</text>
</comment>
<dbReference type="GO" id="GO:0005886">
    <property type="term" value="C:plasma membrane"/>
    <property type="evidence" value="ECO:0007669"/>
    <property type="project" value="UniProtKB-SubCell"/>
</dbReference>
<dbReference type="PANTHER" id="PTHR23513:SF6">
    <property type="entry name" value="MAJOR FACILITATOR SUPERFAMILY ASSOCIATED DOMAIN-CONTAINING PROTEIN"/>
    <property type="match status" value="1"/>
</dbReference>
<feature type="transmembrane region" description="Helical" evidence="7">
    <location>
        <begin position="51"/>
        <end position="73"/>
    </location>
</feature>
<dbReference type="Proteomes" id="UP000240542">
    <property type="component" value="Unassembled WGS sequence"/>
</dbReference>
<keyword evidence="3" id="KW-1003">Cell membrane</keyword>
<dbReference type="PROSITE" id="PS50850">
    <property type="entry name" value="MFS"/>
    <property type="match status" value="1"/>
</dbReference>
<dbReference type="SUPFAM" id="SSF103473">
    <property type="entry name" value="MFS general substrate transporter"/>
    <property type="match status" value="1"/>
</dbReference>
<evidence type="ECO:0000256" key="2">
    <source>
        <dbReference type="ARBA" id="ARBA00022448"/>
    </source>
</evidence>
<keyword evidence="10" id="KW-1185">Reference proteome</keyword>
<feature type="transmembrane region" description="Helical" evidence="7">
    <location>
        <begin position="362"/>
        <end position="381"/>
    </location>
</feature>
<feature type="transmembrane region" description="Helical" evidence="7">
    <location>
        <begin position="326"/>
        <end position="350"/>
    </location>
</feature>
<proteinExistence type="predicted"/>
<sequence>MPWSRSPSSTPPLGRPFARFWAAYSAANLADGMLLTAVPLLAATFTRDPLLISGLSAARFLPWLLLAVLAGVLSDRWERRRTMITANAGRSGLLVLLAVLLYTGNAGIGWLYAVLLAVVTCEVAYDTAGRALLPSLVERSALDRANGRLESGRTIVEDFGGAPLAGALFAVAAVLPMVSIGGAYVVGALLLVGLPLLHRPAPPAPAPAAEGARRPRSIRAEAAEGLRHVWHDTVQRDQAILGVCLGFGNAVAVAVLVLVITERLGVAPAYYGLFLAASPVGALFAIALLGGLVRRYGRGPVIIGGMLLFGASWIGLAAAPNPLLGAFAFGVCGFGMTLCNVLLMSVFQIITPGTLLGRVTGIRRTFTWGLMPVGAVVGGLLGRVDLGLPLVAGGALLILVVLLSTRQVLRAARRAAEIEADGAGAPAQDSPLSRSGA</sequence>
<feature type="transmembrane region" description="Helical" evidence="7">
    <location>
        <begin position="93"/>
        <end position="119"/>
    </location>
</feature>
<evidence type="ECO:0000313" key="10">
    <source>
        <dbReference type="Proteomes" id="UP000240542"/>
    </source>
</evidence>
<dbReference type="EMBL" id="PYGA01000042">
    <property type="protein sequence ID" value="PSK82603.1"/>
    <property type="molecule type" value="Genomic_DNA"/>
</dbReference>
<evidence type="ECO:0000256" key="1">
    <source>
        <dbReference type="ARBA" id="ARBA00004651"/>
    </source>
</evidence>
<keyword evidence="2" id="KW-0813">Transport</keyword>